<accession>A0A6V7YAI1</accession>
<protein>
    <submittedName>
        <fullName evidence="1">Uncharacterized protein</fullName>
    </submittedName>
</protein>
<sequence>MIITLTIRSAIILNMPFLKKNIKDNWNKQCLSPLKIFNLIFNIKAQ</sequence>
<dbReference type="EMBL" id="CAJEWN010003788">
    <property type="protein sequence ID" value="CAD2208588.1"/>
    <property type="molecule type" value="Genomic_DNA"/>
</dbReference>
<name>A0A6V7YAI1_MELEN</name>
<proteinExistence type="predicted"/>
<reference evidence="1 2" key="1">
    <citation type="submission" date="2020-08" db="EMBL/GenBank/DDBJ databases">
        <authorList>
            <person name="Koutsovoulos G."/>
            <person name="Danchin GJ E."/>
        </authorList>
    </citation>
    <scope>NUCLEOTIDE SEQUENCE [LARGE SCALE GENOMIC DNA]</scope>
</reference>
<organism evidence="1 2">
    <name type="scientific">Meloidogyne enterolobii</name>
    <name type="common">Root-knot nematode worm</name>
    <name type="synonym">Meloidogyne mayaguensis</name>
    <dbReference type="NCBI Taxonomy" id="390850"/>
    <lineage>
        <taxon>Eukaryota</taxon>
        <taxon>Metazoa</taxon>
        <taxon>Ecdysozoa</taxon>
        <taxon>Nematoda</taxon>
        <taxon>Chromadorea</taxon>
        <taxon>Rhabditida</taxon>
        <taxon>Tylenchina</taxon>
        <taxon>Tylenchomorpha</taxon>
        <taxon>Tylenchoidea</taxon>
        <taxon>Meloidogynidae</taxon>
        <taxon>Meloidogyninae</taxon>
        <taxon>Meloidogyne</taxon>
    </lineage>
</organism>
<evidence type="ECO:0000313" key="1">
    <source>
        <dbReference type="EMBL" id="CAD2208588.1"/>
    </source>
</evidence>
<gene>
    <name evidence="1" type="ORF">MENT_LOCUS62649</name>
</gene>
<dbReference type="Proteomes" id="UP000580250">
    <property type="component" value="Unassembled WGS sequence"/>
</dbReference>
<evidence type="ECO:0000313" key="2">
    <source>
        <dbReference type="Proteomes" id="UP000580250"/>
    </source>
</evidence>
<dbReference type="AlphaFoldDB" id="A0A6V7YAI1"/>
<comment type="caution">
    <text evidence="1">The sequence shown here is derived from an EMBL/GenBank/DDBJ whole genome shotgun (WGS) entry which is preliminary data.</text>
</comment>